<gene>
    <name evidence="2" type="ORF">SLITO_v1c09220</name>
</gene>
<reference evidence="2 3" key="1">
    <citation type="journal article" date="2015" name="Genome Announc.">
        <title>Complete Genome Sequence of Spiroplasma litorale TN-1T (DSM 21781), a Bacterium Isolated from a Green-Eyed Horsefly (Tabanus nigrovittatus).</title>
        <authorList>
            <person name="Lo W.S."/>
            <person name="Lai Y.C."/>
            <person name="Lien Y.W."/>
            <person name="Wang T.H."/>
            <person name="Kuo C.H."/>
        </authorList>
    </citation>
    <scope>NUCLEOTIDE SEQUENCE [LARGE SCALE GENOMIC DNA]</scope>
    <source>
        <strain evidence="2 3">TN-1</strain>
    </source>
</reference>
<evidence type="ECO:0000256" key="1">
    <source>
        <dbReference type="SAM" id="SignalP"/>
    </source>
</evidence>
<sequence length="191" mass="22055">MKKILTLLSALTITASTLQVVSCGENVNDNSNPNSDEEYYPNGKELTFNETNGRESLINNIKNDDKNKFDLADEKSKYEIKISDKNTLEEDYLETKKIIWSVNSEKEIGDTFKVEGMCFLNMNYIKSYFKESKELPSGYTYVDEDFRGLVFSTFYGKKGESSFTVNIYFINFIAVNDFTVHKIYYKNISLI</sequence>
<dbReference type="STRING" id="216942.SLITO_v1c09220"/>
<evidence type="ECO:0000313" key="2">
    <source>
        <dbReference type="EMBL" id="AKX34533.1"/>
    </source>
</evidence>
<dbReference type="Proteomes" id="UP000067476">
    <property type="component" value="Chromosome"/>
</dbReference>
<dbReference type="KEGG" id="sll:SLITO_v1c09220"/>
<keyword evidence="3" id="KW-1185">Reference proteome</keyword>
<feature type="signal peptide" evidence="1">
    <location>
        <begin position="1"/>
        <end position="18"/>
    </location>
</feature>
<dbReference type="EMBL" id="CP012357">
    <property type="protein sequence ID" value="AKX34533.1"/>
    <property type="molecule type" value="Genomic_DNA"/>
</dbReference>
<dbReference type="OrthoDB" id="9980848at2"/>
<keyword evidence="1" id="KW-0732">Signal</keyword>
<accession>A0A0K1W2Y0</accession>
<proteinExistence type="predicted"/>
<dbReference type="RefSeq" id="WP_075058621.1">
    <property type="nucleotide sequence ID" value="NZ_CP012357.1"/>
</dbReference>
<dbReference type="AlphaFoldDB" id="A0A0K1W2Y0"/>
<evidence type="ECO:0000313" key="3">
    <source>
        <dbReference type="Proteomes" id="UP000067476"/>
    </source>
</evidence>
<protein>
    <recommendedName>
        <fullName evidence="4">Lipoprotein</fullName>
    </recommendedName>
</protein>
<feature type="chain" id="PRO_5005470810" description="Lipoprotein" evidence="1">
    <location>
        <begin position="19"/>
        <end position="191"/>
    </location>
</feature>
<dbReference type="PATRIC" id="fig|216942.3.peg.938"/>
<name>A0A0K1W2Y0_9MOLU</name>
<organism evidence="2 3">
    <name type="scientific">Spiroplasma litorale</name>
    <dbReference type="NCBI Taxonomy" id="216942"/>
    <lineage>
        <taxon>Bacteria</taxon>
        <taxon>Bacillati</taxon>
        <taxon>Mycoplasmatota</taxon>
        <taxon>Mollicutes</taxon>
        <taxon>Entomoplasmatales</taxon>
        <taxon>Spiroplasmataceae</taxon>
        <taxon>Spiroplasma</taxon>
    </lineage>
</organism>
<evidence type="ECO:0008006" key="4">
    <source>
        <dbReference type="Google" id="ProtNLM"/>
    </source>
</evidence>